<dbReference type="PROSITE" id="PS51257">
    <property type="entry name" value="PROKAR_LIPOPROTEIN"/>
    <property type="match status" value="1"/>
</dbReference>
<sequence>MKTLGSVFLAVAAALLLSSCTVATTTYTPTYSTYTVGVGYPTSYWGSRYYYPTSYYYYPGYRYYNRAYYYNRTYYGGRAYRYSWYRW</sequence>
<gene>
    <name evidence="2" type="ORF">Loak_0340</name>
</gene>
<organism evidence="2 3">
    <name type="scientific">Legionella oakridgensis</name>
    <dbReference type="NCBI Taxonomy" id="29423"/>
    <lineage>
        <taxon>Bacteria</taxon>
        <taxon>Pseudomonadati</taxon>
        <taxon>Pseudomonadota</taxon>
        <taxon>Gammaproteobacteria</taxon>
        <taxon>Legionellales</taxon>
        <taxon>Legionellaceae</taxon>
        <taxon>Legionella</taxon>
    </lineage>
</organism>
<dbReference type="AlphaFoldDB" id="A0A0W0XGW1"/>
<keyword evidence="1" id="KW-0732">Signal</keyword>
<evidence type="ECO:0000313" key="3">
    <source>
        <dbReference type="Proteomes" id="UP000054858"/>
    </source>
</evidence>
<evidence type="ECO:0008006" key="4">
    <source>
        <dbReference type="Google" id="ProtNLM"/>
    </source>
</evidence>
<name>A0A0W0XGW1_9GAMM</name>
<dbReference type="Proteomes" id="UP000054858">
    <property type="component" value="Unassembled WGS sequence"/>
</dbReference>
<comment type="caution">
    <text evidence="2">The sequence shown here is derived from an EMBL/GenBank/DDBJ whole genome shotgun (WGS) entry which is preliminary data.</text>
</comment>
<protein>
    <recommendedName>
        <fullName evidence="4">Lipoprotein</fullName>
    </recommendedName>
</protein>
<evidence type="ECO:0000313" key="2">
    <source>
        <dbReference type="EMBL" id="KTD43790.1"/>
    </source>
</evidence>
<accession>A0A0W0XGW1</accession>
<proteinExistence type="predicted"/>
<dbReference type="PATRIC" id="fig|29423.5.peg.353"/>
<reference evidence="2 3" key="1">
    <citation type="submission" date="2015-11" db="EMBL/GenBank/DDBJ databases">
        <title>Genomic analysis of 38 Legionella species identifies large and diverse effector repertoires.</title>
        <authorList>
            <person name="Burstein D."/>
            <person name="Amaro F."/>
            <person name="Zusman T."/>
            <person name="Lifshitz Z."/>
            <person name="Cohen O."/>
            <person name="Gilbert J.A."/>
            <person name="Pupko T."/>
            <person name="Shuman H.A."/>
            <person name="Segal G."/>
        </authorList>
    </citation>
    <scope>NUCLEOTIDE SEQUENCE [LARGE SCALE GENOMIC DNA]</scope>
    <source>
        <strain evidence="2 3">Oak Ridge-10</strain>
    </source>
</reference>
<dbReference type="RefSeq" id="WP_147370104.1">
    <property type="nucleotide sequence ID" value="NZ_LCUA01000018.1"/>
</dbReference>
<feature type="signal peptide" evidence="1">
    <location>
        <begin position="1"/>
        <end position="23"/>
    </location>
</feature>
<evidence type="ECO:0000256" key="1">
    <source>
        <dbReference type="SAM" id="SignalP"/>
    </source>
</evidence>
<dbReference type="EMBL" id="LNYP01000006">
    <property type="protein sequence ID" value="KTD43790.1"/>
    <property type="molecule type" value="Genomic_DNA"/>
</dbReference>
<feature type="chain" id="PRO_5006916512" description="Lipoprotein" evidence="1">
    <location>
        <begin position="24"/>
        <end position="87"/>
    </location>
</feature>